<evidence type="ECO:0000256" key="1">
    <source>
        <dbReference type="SAM" id="Phobius"/>
    </source>
</evidence>
<sequence>MSFFTSQLRAGLRFPIASFFCEVSRELQVPFNQLVPNSIRIFVAFSVVLQYNNLIHTFGVFSQCSQLKQTKPGVFHFTPRRGVSVLLTPSPPKQWKSDFFFVLPPTPYNIHHRWIYESLPAVQVFLVDRSFNLCGLLDKLNERPYDCRELTEERLQRHFDLRTWIVPLQEALGIFISFIIALCFLVFVVLTTSSFLVQTTSCLASISRMSTGTPPLLWLPGP</sequence>
<proteinExistence type="predicted"/>
<keyword evidence="1" id="KW-0812">Transmembrane</keyword>
<protein>
    <recommendedName>
        <fullName evidence="2">Transposase (putative) gypsy type domain-containing protein</fullName>
    </recommendedName>
</protein>
<dbReference type="AlphaFoldDB" id="A0AAW2TQF8"/>
<dbReference type="EMBL" id="JACGWN010000014">
    <property type="protein sequence ID" value="KAL0405836.1"/>
    <property type="molecule type" value="Genomic_DNA"/>
</dbReference>
<comment type="caution">
    <text evidence="3">The sequence shown here is derived from an EMBL/GenBank/DDBJ whole genome shotgun (WGS) entry which is preliminary data.</text>
</comment>
<evidence type="ECO:0000259" key="2">
    <source>
        <dbReference type="Pfam" id="PF04195"/>
    </source>
</evidence>
<reference evidence="3" key="1">
    <citation type="submission" date="2020-06" db="EMBL/GenBank/DDBJ databases">
        <authorList>
            <person name="Li T."/>
            <person name="Hu X."/>
            <person name="Zhang T."/>
            <person name="Song X."/>
            <person name="Zhang H."/>
            <person name="Dai N."/>
            <person name="Sheng W."/>
            <person name="Hou X."/>
            <person name="Wei L."/>
        </authorList>
    </citation>
    <scope>NUCLEOTIDE SEQUENCE</scope>
    <source>
        <strain evidence="3">KEN1</strain>
        <tissue evidence="3">Leaf</tissue>
    </source>
</reference>
<dbReference type="InterPro" id="IPR007321">
    <property type="entry name" value="Transposase_28"/>
</dbReference>
<accession>A0AAW2TQF8</accession>
<keyword evidence="1" id="KW-1133">Transmembrane helix</keyword>
<feature type="transmembrane region" description="Helical" evidence="1">
    <location>
        <begin position="171"/>
        <end position="197"/>
    </location>
</feature>
<evidence type="ECO:0000313" key="3">
    <source>
        <dbReference type="EMBL" id="KAL0405836.1"/>
    </source>
</evidence>
<organism evidence="3">
    <name type="scientific">Sesamum latifolium</name>
    <dbReference type="NCBI Taxonomy" id="2727402"/>
    <lineage>
        <taxon>Eukaryota</taxon>
        <taxon>Viridiplantae</taxon>
        <taxon>Streptophyta</taxon>
        <taxon>Embryophyta</taxon>
        <taxon>Tracheophyta</taxon>
        <taxon>Spermatophyta</taxon>
        <taxon>Magnoliopsida</taxon>
        <taxon>eudicotyledons</taxon>
        <taxon>Gunneridae</taxon>
        <taxon>Pentapetalae</taxon>
        <taxon>asterids</taxon>
        <taxon>lamiids</taxon>
        <taxon>Lamiales</taxon>
        <taxon>Pedaliaceae</taxon>
        <taxon>Sesamum</taxon>
    </lineage>
</organism>
<reference evidence="3" key="2">
    <citation type="journal article" date="2024" name="Plant">
        <title>Genomic evolution and insights into agronomic trait innovations of Sesamum species.</title>
        <authorList>
            <person name="Miao H."/>
            <person name="Wang L."/>
            <person name="Qu L."/>
            <person name="Liu H."/>
            <person name="Sun Y."/>
            <person name="Le M."/>
            <person name="Wang Q."/>
            <person name="Wei S."/>
            <person name="Zheng Y."/>
            <person name="Lin W."/>
            <person name="Duan Y."/>
            <person name="Cao H."/>
            <person name="Xiong S."/>
            <person name="Wang X."/>
            <person name="Wei L."/>
            <person name="Li C."/>
            <person name="Ma Q."/>
            <person name="Ju M."/>
            <person name="Zhao R."/>
            <person name="Li G."/>
            <person name="Mu C."/>
            <person name="Tian Q."/>
            <person name="Mei H."/>
            <person name="Zhang T."/>
            <person name="Gao T."/>
            <person name="Zhang H."/>
        </authorList>
    </citation>
    <scope>NUCLEOTIDE SEQUENCE</scope>
    <source>
        <strain evidence="3">KEN1</strain>
    </source>
</reference>
<gene>
    <name evidence="3" type="ORF">Slati_3897500</name>
</gene>
<name>A0AAW2TQF8_9LAMI</name>
<keyword evidence="1" id="KW-0472">Membrane</keyword>
<dbReference type="Pfam" id="PF04195">
    <property type="entry name" value="Transposase_28"/>
    <property type="match status" value="1"/>
</dbReference>
<feature type="domain" description="Transposase (putative) gypsy type" evidence="2">
    <location>
        <begin position="4"/>
        <end position="61"/>
    </location>
</feature>